<feature type="transmembrane region" description="Helical" evidence="3">
    <location>
        <begin position="31"/>
        <end position="53"/>
    </location>
</feature>
<keyword evidence="1" id="KW-0175">Coiled coil</keyword>
<comment type="caution">
    <text evidence="4">The sequence shown here is derived from an EMBL/GenBank/DDBJ whole genome shotgun (WGS) entry which is preliminary data.</text>
</comment>
<feature type="compositionally biased region" description="Low complexity" evidence="2">
    <location>
        <begin position="111"/>
        <end position="122"/>
    </location>
</feature>
<dbReference type="AlphaFoldDB" id="A0A7W4LPV2"/>
<dbReference type="RefSeq" id="WP_183090690.1">
    <property type="nucleotide sequence ID" value="NZ_JACJUD010000007.1"/>
</dbReference>
<sequence>MSDDSTTSVNEILGDQQRIELLEKSAKLNRLLIFGLAGGLVLLLLVVVLIAVFSGGSDEPEKPEAVASEASVVALEKRLVAVEQQVAAFQQQLKNQQSLIALAQSSPPAPATTTPPAAAAPSRPDRATIQQVASVLIGQEQNYQQSITALKNGMRDLAGMIAGSRSWLEDYEADLNKPLSESQTRVKALQQWSSGKPTAAQ</sequence>
<evidence type="ECO:0000313" key="4">
    <source>
        <dbReference type="EMBL" id="MBB2497166.1"/>
    </source>
</evidence>
<feature type="region of interest" description="Disordered" evidence="2">
    <location>
        <begin position="179"/>
        <end position="201"/>
    </location>
</feature>
<dbReference type="EMBL" id="JACJUD010000007">
    <property type="protein sequence ID" value="MBB2497166.1"/>
    <property type="molecule type" value="Genomic_DNA"/>
</dbReference>
<dbReference type="Proteomes" id="UP000542720">
    <property type="component" value="Unassembled WGS sequence"/>
</dbReference>
<feature type="coiled-coil region" evidence="1">
    <location>
        <begin position="72"/>
        <end position="99"/>
    </location>
</feature>
<evidence type="ECO:0000256" key="1">
    <source>
        <dbReference type="SAM" id="Coils"/>
    </source>
</evidence>
<feature type="region of interest" description="Disordered" evidence="2">
    <location>
        <begin position="105"/>
        <end position="125"/>
    </location>
</feature>
<organism evidence="4 5">
    <name type="scientific">Aquipseudomonas ullengensis</name>
    <dbReference type="NCBI Taxonomy" id="2759166"/>
    <lineage>
        <taxon>Bacteria</taxon>
        <taxon>Pseudomonadati</taxon>
        <taxon>Pseudomonadota</taxon>
        <taxon>Gammaproteobacteria</taxon>
        <taxon>Pseudomonadales</taxon>
        <taxon>Pseudomonadaceae</taxon>
        <taxon>Aquipseudomonas</taxon>
    </lineage>
</organism>
<keyword evidence="5" id="KW-1185">Reference proteome</keyword>
<keyword evidence="3" id="KW-1133">Transmembrane helix</keyword>
<keyword evidence="3" id="KW-0472">Membrane</keyword>
<reference evidence="4 5" key="1">
    <citation type="submission" date="2020-08" db="EMBL/GenBank/DDBJ databases">
        <authorList>
            <person name="Kim C.M."/>
        </authorList>
    </citation>
    <scope>NUCLEOTIDE SEQUENCE [LARGE SCALE GENOMIC DNA]</scope>
    <source>
        <strain evidence="4 5">UL070</strain>
    </source>
</reference>
<protein>
    <submittedName>
        <fullName evidence="4">Uncharacterized protein</fullName>
    </submittedName>
</protein>
<evidence type="ECO:0000256" key="2">
    <source>
        <dbReference type="SAM" id="MobiDB-lite"/>
    </source>
</evidence>
<keyword evidence="3" id="KW-0812">Transmembrane</keyword>
<evidence type="ECO:0000313" key="5">
    <source>
        <dbReference type="Proteomes" id="UP000542720"/>
    </source>
</evidence>
<name>A0A7W4LPV2_9GAMM</name>
<proteinExistence type="predicted"/>
<accession>A0A7W4LPV2</accession>
<evidence type="ECO:0000256" key="3">
    <source>
        <dbReference type="SAM" id="Phobius"/>
    </source>
</evidence>
<gene>
    <name evidence="4" type="ORF">H3H51_19245</name>
</gene>